<comment type="subcellular location">
    <subcellularLocation>
        <location evidence="1">Cytoplasm</location>
    </subcellularLocation>
</comment>
<protein>
    <recommendedName>
        <fullName evidence="2">Antigenic heat-stable 120 kDa protein</fullName>
    </recommendedName>
    <alternativeName>
        <fullName evidence="4">120 kDa antigen</fullName>
    </alternativeName>
    <alternativeName>
        <fullName evidence="5">Protein PS 120</fullName>
    </alternativeName>
</protein>
<evidence type="ECO:0000313" key="7">
    <source>
        <dbReference type="Proteomes" id="UP000033689"/>
    </source>
</evidence>
<evidence type="ECO:0000313" key="6">
    <source>
        <dbReference type="EMBL" id="KJV91135.1"/>
    </source>
</evidence>
<dbReference type="Proteomes" id="UP000033689">
    <property type="component" value="Unassembled WGS sequence"/>
</dbReference>
<accession>A0A0F3QEZ4</accession>
<evidence type="ECO:0000256" key="4">
    <source>
        <dbReference type="ARBA" id="ARBA00030482"/>
    </source>
</evidence>
<organism evidence="6 7">
    <name type="scientific">Rickettsia bellii str. RML Mogi</name>
    <dbReference type="NCBI Taxonomy" id="1359194"/>
    <lineage>
        <taxon>Bacteria</taxon>
        <taxon>Pseudomonadati</taxon>
        <taxon>Pseudomonadota</taxon>
        <taxon>Alphaproteobacteria</taxon>
        <taxon>Rickettsiales</taxon>
        <taxon>Rickettsiaceae</taxon>
        <taxon>Rickettsieae</taxon>
        <taxon>Rickettsia</taxon>
        <taxon>belli group</taxon>
    </lineage>
</organism>
<evidence type="ECO:0000256" key="1">
    <source>
        <dbReference type="ARBA" id="ARBA00004496"/>
    </source>
</evidence>
<evidence type="ECO:0000256" key="3">
    <source>
        <dbReference type="ARBA" id="ARBA00022490"/>
    </source>
</evidence>
<dbReference type="RefSeq" id="WP_269429628.1">
    <property type="nucleotide sequence ID" value="NZ_LAOJ01000002.1"/>
</dbReference>
<gene>
    <name evidence="6" type="ORF">RBEMOGI_1622</name>
</gene>
<evidence type="ECO:0000256" key="2">
    <source>
        <dbReference type="ARBA" id="ARBA00019563"/>
    </source>
</evidence>
<reference evidence="6 7" key="1">
    <citation type="submission" date="2015-02" db="EMBL/GenBank/DDBJ databases">
        <title>Genome Sequencing of Rickettsiales.</title>
        <authorList>
            <person name="Daugherty S.C."/>
            <person name="Su Q."/>
            <person name="Abolude K."/>
            <person name="Beier-Sexton M."/>
            <person name="Carlyon J.A."/>
            <person name="Carter R."/>
            <person name="Day N.P."/>
            <person name="Dumler S.J."/>
            <person name="Dyachenko V."/>
            <person name="Godinez A."/>
            <person name="Kurtti T.J."/>
            <person name="Lichay M."/>
            <person name="Mullins K.E."/>
            <person name="Ott S."/>
            <person name="Pappas-Brown V."/>
            <person name="Paris D.H."/>
            <person name="Patel P."/>
            <person name="Richards A.L."/>
            <person name="Sadzewicz L."/>
            <person name="Sears K."/>
            <person name="Seidman D."/>
            <person name="Sengamalay N."/>
            <person name="Stenos J."/>
            <person name="Tallon L.J."/>
            <person name="Vincent G."/>
            <person name="Fraser C.M."/>
            <person name="Munderloh U."/>
            <person name="Dunning-Hotopp J.C."/>
        </authorList>
    </citation>
    <scope>NUCLEOTIDE SEQUENCE [LARGE SCALE GENOMIC DNA]</scope>
    <source>
        <strain evidence="6 7">RML Mogi</strain>
    </source>
</reference>
<comment type="caution">
    <text evidence="6">The sequence shown here is derived from an EMBL/GenBank/DDBJ whole genome shotgun (WGS) entry which is preliminary data.</text>
</comment>
<sequence>MESGGGELNIRSQIVRNEAGAEIATLKEQTHKTSPLTISKQDGSTVIVNSYRTIDFPVKLEEPASGSMHLSLVARDKDGNSPSTQKAVYFTAHYEATPKPNGVPKLQEVS</sequence>
<proteinExistence type="predicted"/>
<dbReference type="AlphaFoldDB" id="A0A0F3QEZ4"/>
<evidence type="ECO:0000256" key="5">
    <source>
        <dbReference type="ARBA" id="ARBA00032482"/>
    </source>
</evidence>
<keyword evidence="3" id="KW-0963">Cytoplasm</keyword>
<dbReference type="EMBL" id="LAOJ01000002">
    <property type="protein sequence ID" value="KJV91135.1"/>
    <property type="molecule type" value="Genomic_DNA"/>
</dbReference>
<name>A0A0F3QEZ4_RICBE</name>
<dbReference type="Pfam" id="PF12574">
    <property type="entry name" value="120_Rick_ant"/>
    <property type="match status" value="1"/>
</dbReference>
<dbReference type="GO" id="GO:0005737">
    <property type="term" value="C:cytoplasm"/>
    <property type="evidence" value="ECO:0007669"/>
    <property type="project" value="UniProtKB-SubCell"/>
</dbReference>
<dbReference type="InterPro" id="IPR020954">
    <property type="entry name" value="Rickettsia_antigen_120kDa"/>
</dbReference>